<dbReference type="EMBL" id="WIQZ01000129">
    <property type="protein sequence ID" value="KAF3121779.1"/>
    <property type="molecule type" value="Genomic_DNA"/>
</dbReference>
<sequence length="525" mass="58233">MSSPETRGSTAAAAAAIRGQSYYSQSSSSYGRMGSRRFSFLPVTPSRCSSRASSVRYGVPARASELRTIHQDDSGSHRFSRPGTFQSHSSISAITPRRPTFGVARSASINPKRRGSQSYLKRNQSLYERGEPDYVEKPFRMEDKPGFLPASSRPGSSLGLSMPRTLRDPDVVGTARVPVPGRRFPVSLRMNLFDKARWLGRRVSQPFRRSKVPPKNVPTQQVHSETKHYGLTPYQMSSGYAETEGSQYAETAVHHRFWENQSYTTGLDNQEDYFTHAPPSEVDGVAPSTPVRMTVAEPIIEVEEPRPQPGSVREGQRGFTPFAHPTDLGGVDTRRVYSALMKSLAAQFRSQNPVNETIAEETEPQDEEPRPGQPSNENVRPPSSKVSTEKSPENRKPLCEIVPRTNNTISVVEEEEDTAAPPTPIINIGVKRIRSDDALFSQIAQQHEVWQEEATGGSSNETVAVGALRQLSISNVEKEKEDMTGQARFRTTSGALQENILKDEEGIETDEHEELKDDGMDPVFI</sequence>
<protein>
    <submittedName>
        <fullName evidence="2">Uncharacterized protein</fullName>
    </submittedName>
</protein>
<feature type="compositionally biased region" description="Low complexity" evidence="1">
    <location>
        <begin position="11"/>
        <end position="36"/>
    </location>
</feature>
<reference evidence="2 3" key="1">
    <citation type="submission" date="2019-06" db="EMBL/GenBank/DDBJ databases">
        <authorList>
            <person name="Palmer J.M."/>
        </authorList>
    </citation>
    <scope>NUCLEOTIDE SEQUENCE [LARGE SCALE GENOMIC DNA]</scope>
    <source>
        <strain evidence="2 3">TWF703</strain>
    </source>
</reference>
<comment type="caution">
    <text evidence="2">The sequence shown here is derived from an EMBL/GenBank/DDBJ whole genome shotgun (WGS) entry which is preliminary data.</text>
</comment>
<evidence type="ECO:0000256" key="1">
    <source>
        <dbReference type="SAM" id="MobiDB-lite"/>
    </source>
</evidence>
<feature type="region of interest" description="Disordered" evidence="1">
    <location>
        <begin position="351"/>
        <end position="400"/>
    </location>
</feature>
<feature type="region of interest" description="Disordered" evidence="1">
    <location>
        <begin position="505"/>
        <end position="525"/>
    </location>
</feature>
<proteinExistence type="predicted"/>
<evidence type="ECO:0000313" key="2">
    <source>
        <dbReference type="EMBL" id="KAF3121779.1"/>
    </source>
</evidence>
<feature type="region of interest" description="Disordered" evidence="1">
    <location>
        <begin position="145"/>
        <end position="165"/>
    </location>
</feature>
<dbReference type="Proteomes" id="UP000480548">
    <property type="component" value="Unassembled WGS sequence"/>
</dbReference>
<evidence type="ECO:0000313" key="3">
    <source>
        <dbReference type="Proteomes" id="UP000480548"/>
    </source>
</evidence>
<feature type="region of interest" description="Disordered" evidence="1">
    <location>
        <begin position="303"/>
        <end position="327"/>
    </location>
</feature>
<organism evidence="2 3">
    <name type="scientific">Orbilia oligospora</name>
    <name type="common">Nematode-trapping fungus</name>
    <name type="synonym">Arthrobotrys oligospora</name>
    <dbReference type="NCBI Taxonomy" id="2813651"/>
    <lineage>
        <taxon>Eukaryota</taxon>
        <taxon>Fungi</taxon>
        <taxon>Dikarya</taxon>
        <taxon>Ascomycota</taxon>
        <taxon>Pezizomycotina</taxon>
        <taxon>Orbiliomycetes</taxon>
        <taxon>Orbiliales</taxon>
        <taxon>Orbiliaceae</taxon>
        <taxon>Orbilia</taxon>
    </lineage>
</organism>
<feature type="region of interest" description="Disordered" evidence="1">
    <location>
        <begin position="1"/>
        <end position="36"/>
    </location>
</feature>
<feature type="compositionally biased region" description="Basic and acidic residues" evidence="1">
    <location>
        <begin position="387"/>
        <end position="398"/>
    </location>
</feature>
<gene>
    <name evidence="2" type="ORF">TWF703_001648</name>
</gene>
<name>A0A7C8JJF5_ORBOL</name>
<accession>A0A7C8JJF5</accession>
<dbReference type="AlphaFoldDB" id="A0A7C8JJF5"/>